<dbReference type="STRING" id="159087.Daro_2951"/>
<evidence type="ECO:0000313" key="2">
    <source>
        <dbReference type="EMBL" id="AAZ47681.1"/>
    </source>
</evidence>
<organism evidence="2">
    <name type="scientific">Dechloromonas aromatica (strain RCB)</name>
    <dbReference type="NCBI Taxonomy" id="159087"/>
    <lineage>
        <taxon>Bacteria</taxon>
        <taxon>Pseudomonadati</taxon>
        <taxon>Pseudomonadota</taxon>
        <taxon>Betaproteobacteria</taxon>
        <taxon>Rhodocyclales</taxon>
        <taxon>Azonexaceae</taxon>
        <taxon>Dechloromonas</taxon>
    </lineage>
</organism>
<dbReference type="KEGG" id="dar:Daro_2951"/>
<reference evidence="2" key="1">
    <citation type="submission" date="2005-08" db="EMBL/GenBank/DDBJ databases">
        <title>Complete sequence of Dechloromonas aromatica RCB.</title>
        <authorList>
            <person name="Salinero K.K."/>
            <person name="Copeland A."/>
            <person name="Lucas S."/>
            <person name="Lapidus A."/>
            <person name="Barry K."/>
            <person name="Detter J.C."/>
            <person name="Glavina T."/>
            <person name="Hammon N."/>
            <person name="Israni S."/>
            <person name="Pitluck S."/>
            <person name="Di Bartolo G."/>
            <person name="Trong S."/>
            <person name="Schmutz J."/>
            <person name="Larimer F."/>
            <person name="Land M."/>
            <person name="Ivanova N."/>
            <person name="Richardson P."/>
        </authorList>
    </citation>
    <scope>NUCLEOTIDE SEQUENCE</scope>
    <source>
        <strain evidence="2">RCB</strain>
    </source>
</reference>
<dbReference type="AlphaFoldDB" id="Q47BV0"/>
<evidence type="ECO:0000256" key="1">
    <source>
        <dbReference type="SAM" id="SignalP"/>
    </source>
</evidence>
<keyword evidence="1" id="KW-0732">Signal</keyword>
<name>Q47BV0_DECAR</name>
<feature type="chain" id="PRO_5004233368" description="Transmembrane protein" evidence="1">
    <location>
        <begin position="19"/>
        <end position="179"/>
    </location>
</feature>
<proteinExistence type="predicted"/>
<accession>Q47BV0</accession>
<protein>
    <recommendedName>
        <fullName evidence="3">Transmembrane protein</fullName>
    </recommendedName>
</protein>
<sequence>MRALILLLLFCFSLAANAQVVAEHEMKAAYLYNFAYLFDWPDSKRANFHVCILGDEEVGVAMQNYYERRVNGQRMVIARLTTPTPIRLCDILYVGAGEIVNLPKIRNILGNQPTLTVTDKGSLQAVGITLALEGKRLMFDVNLEYCERANLKAKPTLLELARSVRKATDGEIKTSPVGK</sequence>
<dbReference type="HOGENOM" id="CLU_093136_0_0_4"/>
<dbReference type="InterPro" id="IPR025293">
    <property type="entry name" value="YfiR/HmsC-like"/>
</dbReference>
<evidence type="ECO:0008006" key="3">
    <source>
        <dbReference type="Google" id="ProtNLM"/>
    </source>
</evidence>
<dbReference type="Pfam" id="PF13689">
    <property type="entry name" value="DUF4154"/>
    <property type="match status" value="1"/>
</dbReference>
<gene>
    <name evidence="2" type="ordered locus">Daro_2951</name>
</gene>
<dbReference type="eggNOG" id="ENOG5032YBM">
    <property type="taxonomic scope" value="Bacteria"/>
</dbReference>
<dbReference type="EMBL" id="CP000089">
    <property type="protein sequence ID" value="AAZ47681.1"/>
    <property type="molecule type" value="Genomic_DNA"/>
</dbReference>
<feature type="signal peptide" evidence="1">
    <location>
        <begin position="1"/>
        <end position="18"/>
    </location>
</feature>